<organism evidence="2 3">
    <name type="scientific">Equus przewalskii</name>
    <name type="common">Przewalski's horse</name>
    <name type="synonym">Equus caballus przewalskii</name>
    <dbReference type="NCBI Taxonomy" id="9798"/>
    <lineage>
        <taxon>Eukaryota</taxon>
        <taxon>Metazoa</taxon>
        <taxon>Chordata</taxon>
        <taxon>Craniata</taxon>
        <taxon>Vertebrata</taxon>
        <taxon>Euteleostomi</taxon>
        <taxon>Mammalia</taxon>
        <taxon>Eutheria</taxon>
        <taxon>Laurasiatheria</taxon>
        <taxon>Perissodactyla</taxon>
        <taxon>Equidae</taxon>
        <taxon>Equus</taxon>
    </lineage>
</organism>
<gene>
    <name evidence="3" type="primary">LOC139080422</name>
</gene>
<dbReference type="RefSeq" id="XP_070456930.1">
    <property type="nucleotide sequence ID" value="XM_070600829.1"/>
</dbReference>
<dbReference type="GeneID" id="139080422"/>
<evidence type="ECO:0000313" key="2">
    <source>
        <dbReference type="Proteomes" id="UP001652662"/>
    </source>
</evidence>
<protein>
    <submittedName>
        <fullName evidence="3">Uncharacterized protein</fullName>
    </submittedName>
</protein>
<evidence type="ECO:0000313" key="3">
    <source>
        <dbReference type="RefSeq" id="XP_070456930.1"/>
    </source>
</evidence>
<feature type="compositionally biased region" description="Basic and acidic residues" evidence="1">
    <location>
        <begin position="131"/>
        <end position="143"/>
    </location>
</feature>
<name>A0ABM4MW56_EQUPR</name>
<keyword evidence="2" id="KW-1185">Reference proteome</keyword>
<reference evidence="3" key="1">
    <citation type="submission" date="2025-08" db="UniProtKB">
        <authorList>
            <consortium name="RefSeq"/>
        </authorList>
    </citation>
    <scope>IDENTIFICATION</scope>
    <source>
        <tissue evidence="3">Blood</tissue>
    </source>
</reference>
<feature type="region of interest" description="Disordered" evidence="1">
    <location>
        <begin position="121"/>
        <end position="167"/>
    </location>
</feature>
<dbReference type="Proteomes" id="UP001652662">
    <property type="component" value="Chromosome 30"/>
</dbReference>
<evidence type="ECO:0000256" key="1">
    <source>
        <dbReference type="SAM" id="MobiDB-lite"/>
    </source>
</evidence>
<proteinExistence type="predicted"/>
<accession>A0ABM4MW56</accession>
<sequence>MSPGVSLLVQSCCPGALSPRGPGHSEARQCRLVVRSGLGRTGAAVCNGTSFTDPSFLAQPSKLLQLQNLTFLGESEAINTGDLLLTCERSPITDEQSGVMVTISCLLNRVAQSLGQWREEQLQSQGMFPEHGSRSQKPAERKLLQRPLRPGSEGAIQEEWTKTEGPATAAVRPSAIDTSLRSSSSDSVGAAANSERVKSKVARRFLNHTTDPVSSVAVVLCNWHLSVYATPRIPDNVIFSLLTFSRVRKREREK</sequence>